<name>A0A6M4J0H1_9BACT</name>
<gene>
    <name evidence="2" type="ORF">HKW67_21795</name>
</gene>
<dbReference type="InterPro" id="IPR016024">
    <property type="entry name" value="ARM-type_fold"/>
</dbReference>
<proteinExistence type="predicted"/>
<evidence type="ECO:0000256" key="1">
    <source>
        <dbReference type="SAM" id="SignalP"/>
    </source>
</evidence>
<feature type="chain" id="PRO_5026847429" evidence="1">
    <location>
        <begin position="22"/>
        <end position="268"/>
    </location>
</feature>
<protein>
    <submittedName>
        <fullName evidence="2">HEAT repeat domain-containing protein</fullName>
    </submittedName>
</protein>
<dbReference type="EMBL" id="CP053085">
    <property type="protein sequence ID" value="QJR37971.1"/>
    <property type="molecule type" value="Genomic_DNA"/>
</dbReference>
<dbReference type="SUPFAM" id="SSF48371">
    <property type="entry name" value="ARM repeat"/>
    <property type="match status" value="1"/>
</dbReference>
<dbReference type="Gene3D" id="1.25.10.10">
    <property type="entry name" value="Leucine-rich Repeat Variant"/>
    <property type="match status" value="1"/>
</dbReference>
<feature type="signal peptide" evidence="1">
    <location>
        <begin position="1"/>
        <end position="21"/>
    </location>
</feature>
<organism evidence="2 3">
    <name type="scientific">Gemmatimonas groenlandica</name>
    <dbReference type="NCBI Taxonomy" id="2732249"/>
    <lineage>
        <taxon>Bacteria</taxon>
        <taxon>Pseudomonadati</taxon>
        <taxon>Gemmatimonadota</taxon>
        <taxon>Gemmatimonadia</taxon>
        <taxon>Gemmatimonadales</taxon>
        <taxon>Gemmatimonadaceae</taxon>
        <taxon>Gemmatimonas</taxon>
    </lineage>
</organism>
<sequence>MNATTKGIALAITLVLSSSLAGSPARSQSLGSRIDAVRDGRVRLTFAARSGVCGNGNSWYRSRDGGRSGQFNGMWNGGNDVENNCEQGPVRVVVVREAGDTKEIRTYVGGRWRADTGITDLGAVSAVAAGTWLLRQAERGADRPSRGALTAATLADSVDAAATLLRIAKDDSRSQDVKSSAVNWLGEVVGERVSSTLDSIAYEPGDRELRRTAINTISRRPADEAVPALIKMAESLPDKELRRTAVQALARNKDPRAMAWIAGKVGSR</sequence>
<dbReference type="Pfam" id="PF13646">
    <property type="entry name" value="HEAT_2"/>
    <property type="match status" value="1"/>
</dbReference>
<dbReference type="Proteomes" id="UP000500938">
    <property type="component" value="Chromosome"/>
</dbReference>
<accession>A0A6M4J0H1</accession>
<evidence type="ECO:0000313" key="3">
    <source>
        <dbReference type="Proteomes" id="UP000500938"/>
    </source>
</evidence>
<keyword evidence="3" id="KW-1185">Reference proteome</keyword>
<reference evidence="2 3" key="1">
    <citation type="submission" date="2020-05" db="EMBL/GenBank/DDBJ databases">
        <title>Complete genome sequence of Gemmatimonas greenlandica TET16.</title>
        <authorList>
            <person name="Zeng Y."/>
        </authorList>
    </citation>
    <scope>NUCLEOTIDE SEQUENCE [LARGE SCALE GENOMIC DNA]</scope>
    <source>
        <strain evidence="2 3">TET16</strain>
    </source>
</reference>
<dbReference type="InterPro" id="IPR011989">
    <property type="entry name" value="ARM-like"/>
</dbReference>
<keyword evidence="1" id="KW-0732">Signal</keyword>
<dbReference type="AlphaFoldDB" id="A0A6M4J0H1"/>
<dbReference type="RefSeq" id="WP_171227408.1">
    <property type="nucleotide sequence ID" value="NZ_CP053085.1"/>
</dbReference>
<dbReference type="KEGG" id="ggr:HKW67_21795"/>
<evidence type="ECO:0000313" key="2">
    <source>
        <dbReference type="EMBL" id="QJR37971.1"/>
    </source>
</evidence>